<evidence type="ECO:0000256" key="7">
    <source>
        <dbReference type="SAM" id="SignalP"/>
    </source>
</evidence>
<dbReference type="STRING" id="383372.Rcas_1631"/>
<dbReference type="Proteomes" id="UP000000263">
    <property type="component" value="Chromosome"/>
</dbReference>
<dbReference type="InterPro" id="IPR050957">
    <property type="entry name" value="BMP_lipoprotein"/>
</dbReference>
<comment type="subcellular location">
    <subcellularLocation>
        <location evidence="1">Cell membrane</location>
        <topology evidence="1">Lipid-anchor</topology>
    </subcellularLocation>
</comment>
<accession>A7NJQ3</accession>
<dbReference type="AlphaFoldDB" id="A7NJQ3"/>
<dbReference type="RefSeq" id="WP_012120151.1">
    <property type="nucleotide sequence ID" value="NC_009767.1"/>
</dbReference>
<sequence>MKRPVSLIILLLVSVLIAACGGQQTVTPTTAPTGATAAPARPTEADCPKPEVLCVGLVTDVGEIDDKSFNQSAWEGVKRAEAELGAIVNYVETKDAKDYDANIALFTEKGYDVIVTVGFALGEATAKAAAENPNVKFIGVDQFQATEIPNVAGLIFAEDKAGFLAGVLAAEMSKSNKIAAVLGTNLVPPVVAFKEGYENGAKYVKPDIQVISTYHPGGLDTAFTDPKWGADQAKLAIDQGADVIFGAGGKTGNGALIETAANQGVYCIGVDTDQWETVPEARPCLISSAMKLITPGVFDLIKKAQEGAFPSGNYVGEVGLAPFHDFDAQIPAEVKAKIAEIDKGLRDGSISTGYTP</sequence>
<evidence type="ECO:0000256" key="1">
    <source>
        <dbReference type="ARBA" id="ARBA00004193"/>
    </source>
</evidence>
<name>A7NJQ3_ROSCS</name>
<proteinExistence type="inferred from homology"/>
<organism evidence="9 10">
    <name type="scientific">Roseiflexus castenholzii (strain DSM 13941 / HLO8)</name>
    <dbReference type="NCBI Taxonomy" id="383372"/>
    <lineage>
        <taxon>Bacteria</taxon>
        <taxon>Bacillati</taxon>
        <taxon>Chloroflexota</taxon>
        <taxon>Chloroflexia</taxon>
        <taxon>Chloroflexales</taxon>
        <taxon>Roseiflexineae</taxon>
        <taxon>Roseiflexaceae</taxon>
        <taxon>Roseiflexus</taxon>
    </lineage>
</organism>
<evidence type="ECO:0000256" key="2">
    <source>
        <dbReference type="ARBA" id="ARBA00008610"/>
    </source>
</evidence>
<dbReference type="OrthoDB" id="9784230at2"/>
<dbReference type="Pfam" id="PF02608">
    <property type="entry name" value="Bmp"/>
    <property type="match status" value="1"/>
</dbReference>
<evidence type="ECO:0000256" key="5">
    <source>
        <dbReference type="ARBA" id="ARBA00023136"/>
    </source>
</evidence>
<dbReference type="SUPFAM" id="SSF53822">
    <property type="entry name" value="Periplasmic binding protein-like I"/>
    <property type="match status" value="1"/>
</dbReference>
<keyword evidence="4 7" id="KW-0732">Signal</keyword>
<feature type="chain" id="PRO_5002713146" evidence="7">
    <location>
        <begin position="19"/>
        <end position="356"/>
    </location>
</feature>
<keyword evidence="3" id="KW-1003">Cell membrane</keyword>
<evidence type="ECO:0000256" key="3">
    <source>
        <dbReference type="ARBA" id="ARBA00022475"/>
    </source>
</evidence>
<feature type="domain" description="ABC transporter substrate-binding protein PnrA-like" evidence="8">
    <location>
        <begin position="57"/>
        <end position="313"/>
    </location>
</feature>
<dbReference type="InterPro" id="IPR003760">
    <property type="entry name" value="PnrA-like"/>
</dbReference>
<dbReference type="KEGG" id="rca:Rcas_1631"/>
<dbReference type="eggNOG" id="COG1744">
    <property type="taxonomic scope" value="Bacteria"/>
</dbReference>
<dbReference type="PANTHER" id="PTHR34296">
    <property type="entry name" value="TRANSCRIPTIONAL ACTIVATOR PROTEIN MED"/>
    <property type="match status" value="1"/>
</dbReference>
<reference evidence="9 10" key="1">
    <citation type="submission" date="2007-08" db="EMBL/GenBank/DDBJ databases">
        <title>Complete sequence of Roseiflexus castenholzii DSM 13941.</title>
        <authorList>
            <consortium name="US DOE Joint Genome Institute"/>
            <person name="Copeland A."/>
            <person name="Lucas S."/>
            <person name="Lapidus A."/>
            <person name="Barry K."/>
            <person name="Glavina del Rio T."/>
            <person name="Dalin E."/>
            <person name="Tice H."/>
            <person name="Pitluck S."/>
            <person name="Thompson L.S."/>
            <person name="Brettin T."/>
            <person name="Bruce D."/>
            <person name="Detter J.C."/>
            <person name="Han C."/>
            <person name="Tapia R."/>
            <person name="Schmutz J."/>
            <person name="Larimer F."/>
            <person name="Land M."/>
            <person name="Hauser L."/>
            <person name="Kyrpides N."/>
            <person name="Mikhailova N."/>
            <person name="Bryant D.A."/>
            <person name="Hanada S."/>
            <person name="Tsukatani Y."/>
            <person name="Richardson P."/>
        </authorList>
    </citation>
    <scope>NUCLEOTIDE SEQUENCE [LARGE SCALE GENOMIC DNA]</scope>
    <source>
        <strain evidence="10">DSM 13941 / HLO8</strain>
    </source>
</reference>
<evidence type="ECO:0000259" key="8">
    <source>
        <dbReference type="Pfam" id="PF02608"/>
    </source>
</evidence>
<feature type="signal peptide" evidence="7">
    <location>
        <begin position="1"/>
        <end position="18"/>
    </location>
</feature>
<dbReference type="EMBL" id="CP000804">
    <property type="protein sequence ID" value="ABU57723.1"/>
    <property type="molecule type" value="Genomic_DNA"/>
</dbReference>
<dbReference type="PROSITE" id="PS51257">
    <property type="entry name" value="PROKAR_LIPOPROTEIN"/>
    <property type="match status" value="1"/>
</dbReference>
<keyword evidence="10" id="KW-1185">Reference proteome</keyword>
<keyword evidence="5" id="KW-0472">Membrane</keyword>
<evidence type="ECO:0000256" key="4">
    <source>
        <dbReference type="ARBA" id="ARBA00022729"/>
    </source>
</evidence>
<evidence type="ECO:0000313" key="10">
    <source>
        <dbReference type="Proteomes" id="UP000000263"/>
    </source>
</evidence>
<dbReference type="CDD" id="cd06354">
    <property type="entry name" value="PBP1_PrnA-like"/>
    <property type="match status" value="1"/>
</dbReference>
<gene>
    <name evidence="9" type="ordered locus">Rcas_1631</name>
</gene>
<keyword evidence="6 9" id="KW-0449">Lipoprotein</keyword>
<comment type="similarity">
    <text evidence="2">Belongs to the BMP lipoprotein family.</text>
</comment>
<protein>
    <submittedName>
        <fullName evidence="9">Basic membrane lipoprotein</fullName>
    </submittedName>
</protein>
<dbReference type="HOGENOM" id="CLU_038813_0_0_0"/>
<dbReference type="GO" id="GO:0005886">
    <property type="term" value="C:plasma membrane"/>
    <property type="evidence" value="ECO:0007669"/>
    <property type="project" value="UniProtKB-SubCell"/>
</dbReference>
<evidence type="ECO:0000256" key="6">
    <source>
        <dbReference type="ARBA" id="ARBA00023288"/>
    </source>
</evidence>
<dbReference type="PANTHER" id="PTHR34296:SF2">
    <property type="entry name" value="ABC TRANSPORTER GUANOSINE-BINDING PROTEIN NUPN"/>
    <property type="match status" value="1"/>
</dbReference>
<dbReference type="Gene3D" id="3.40.50.2300">
    <property type="match status" value="2"/>
</dbReference>
<evidence type="ECO:0000313" key="9">
    <source>
        <dbReference type="EMBL" id="ABU57723.1"/>
    </source>
</evidence>
<dbReference type="InterPro" id="IPR028082">
    <property type="entry name" value="Peripla_BP_I"/>
</dbReference>